<organism evidence="4 5">
    <name type="scientific">Cellvibrio zantedeschiae</name>
    <dbReference type="NCBI Taxonomy" id="1237077"/>
    <lineage>
        <taxon>Bacteria</taxon>
        <taxon>Pseudomonadati</taxon>
        <taxon>Pseudomonadota</taxon>
        <taxon>Gammaproteobacteria</taxon>
        <taxon>Cellvibrionales</taxon>
        <taxon>Cellvibrionaceae</taxon>
        <taxon>Cellvibrio</taxon>
    </lineage>
</organism>
<keyword evidence="1 2" id="KW-0129">CBS domain</keyword>
<protein>
    <submittedName>
        <fullName evidence="4">CBS domain-containing protein</fullName>
    </submittedName>
</protein>
<proteinExistence type="predicted"/>
<evidence type="ECO:0000313" key="4">
    <source>
        <dbReference type="EMBL" id="GGY72164.1"/>
    </source>
</evidence>
<evidence type="ECO:0000313" key="5">
    <source>
        <dbReference type="Proteomes" id="UP000619761"/>
    </source>
</evidence>
<dbReference type="EMBL" id="BMYZ01000001">
    <property type="protein sequence ID" value="GGY72164.1"/>
    <property type="molecule type" value="Genomic_DNA"/>
</dbReference>
<dbReference type="SMART" id="SM00116">
    <property type="entry name" value="CBS"/>
    <property type="match status" value="2"/>
</dbReference>
<name>A0ABQ3B0G7_9GAMM</name>
<dbReference type="Pfam" id="PF00571">
    <property type="entry name" value="CBS"/>
    <property type="match status" value="2"/>
</dbReference>
<comment type="caution">
    <text evidence="4">The sequence shown here is derived from an EMBL/GenBank/DDBJ whole genome shotgun (WGS) entry which is preliminary data.</text>
</comment>
<dbReference type="SUPFAM" id="SSF54631">
    <property type="entry name" value="CBS-domain pair"/>
    <property type="match status" value="1"/>
</dbReference>
<evidence type="ECO:0000256" key="2">
    <source>
        <dbReference type="PROSITE-ProRule" id="PRU00703"/>
    </source>
</evidence>
<dbReference type="InterPro" id="IPR000644">
    <property type="entry name" value="CBS_dom"/>
</dbReference>
<sequence length="172" mass="19524">MSLIHNNGLTAESIMSRTLLSAYEGWTIHRLAEFFIKHNISGAPVIASDHELVGVVTVSDIFKFSNMDERNRREALRNYYREACEIDLDETSLREWSAHAEKNCTVHQIMKKEIIAVEKEFSIEQIAAVMVKNDVHRVVVTHNKIALGVITTMDILRTLQPETTPLHLVVSA</sequence>
<accession>A0ABQ3B0G7</accession>
<reference evidence="5" key="1">
    <citation type="journal article" date="2019" name="Int. J. Syst. Evol. Microbiol.">
        <title>The Global Catalogue of Microorganisms (GCM) 10K type strain sequencing project: providing services to taxonomists for standard genome sequencing and annotation.</title>
        <authorList>
            <consortium name="The Broad Institute Genomics Platform"/>
            <consortium name="The Broad Institute Genome Sequencing Center for Infectious Disease"/>
            <person name="Wu L."/>
            <person name="Ma J."/>
        </authorList>
    </citation>
    <scope>NUCLEOTIDE SEQUENCE [LARGE SCALE GENOMIC DNA]</scope>
    <source>
        <strain evidence="5">KCTC 32239</strain>
    </source>
</reference>
<dbReference type="InterPro" id="IPR051257">
    <property type="entry name" value="Diverse_CBS-Domain"/>
</dbReference>
<keyword evidence="5" id="KW-1185">Reference proteome</keyword>
<gene>
    <name evidence="4" type="ORF">GCM10011613_16400</name>
</gene>
<evidence type="ECO:0000256" key="1">
    <source>
        <dbReference type="ARBA" id="ARBA00023122"/>
    </source>
</evidence>
<dbReference type="PANTHER" id="PTHR43080:SF2">
    <property type="entry name" value="CBS DOMAIN-CONTAINING PROTEIN"/>
    <property type="match status" value="1"/>
</dbReference>
<dbReference type="InterPro" id="IPR046342">
    <property type="entry name" value="CBS_dom_sf"/>
</dbReference>
<dbReference type="PROSITE" id="PS51371">
    <property type="entry name" value="CBS"/>
    <property type="match status" value="2"/>
</dbReference>
<feature type="domain" description="CBS" evidence="3">
    <location>
        <begin position="110"/>
        <end position="166"/>
    </location>
</feature>
<feature type="domain" description="CBS" evidence="3">
    <location>
        <begin position="15"/>
        <end position="74"/>
    </location>
</feature>
<dbReference type="Gene3D" id="3.10.580.10">
    <property type="entry name" value="CBS-domain"/>
    <property type="match status" value="1"/>
</dbReference>
<evidence type="ECO:0000259" key="3">
    <source>
        <dbReference type="PROSITE" id="PS51371"/>
    </source>
</evidence>
<dbReference type="Proteomes" id="UP000619761">
    <property type="component" value="Unassembled WGS sequence"/>
</dbReference>
<dbReference type="RefSeq" id="WP_189417442.1">
    <property type="nucleotide sequence ID" value="NZ_BMYZ01000001.1"/>
</dbReference>
<dbReference type="PANTHER" id="PTHR43080">
    <property type="entry name" value="CBS DOMAIN-CONTAINING PROTEIN CBSX3, MITOCHONDRIAL"/>
    <property type="match status" value="1"/>
</dbReference>